<dbReference type="Proteomes" id="UP000236731">
    <property type="component" value="Unassembled WGS sequence"/>
</dbReference>
<evidence type="ECO:0000313" key="2">
    <source>
        <dbReference type="Proteomes" id="UP000236731"/>
    </source>
</evidence>
<name>A0A1H5U681_9SPHI</name>
<keyword evidence="2" id="KW-1185">Reference proteome</keyword>
<accession>A0A1H5U681</accession>
<protein>
    <submittedName>
        <fullName evidence="1">Uncharacterized protein</fullName>
    </submittedName>
</protein>
<evidence type="ECO:0000313" key="1">
    <source>
        <dbReference type="EMBL" id="SEF70602.1"/>
    </source>
</evidence>
<dbReference type="EMBL" id="FNUT01000002">
    <property type="protein sequence ID" value="SEF70602.1"/>
    <property type="molecule type" value="Genomic_DNA"/>
</dbReference>
<sequence>MPLCFYQTNIQKNTSSLIGNSICYDFEYKLIIAPIRHTKLGTFLLLAFSHS</sequence>
<organism evidence="1 2">
    <name type="scientific">Sphingobacterium lactis</name>
    <dbReference type="NCBI Taxonomy" id="797291"/>
    <lineage>
        <taxon>Bacteria</taxon>
        <taxon>Pseudomonadati</taxon>
        <taxon>Bacteroidota</taxon>
        <taxon>Sphingobacteriia</taxon>
        <taxon>Sphingobacteriales</taxon>
        <taxon>Sphingobacteriaceae</taxon>
        <taxon>Sphingobacterium</taxon>
    </lineage>
</organism>
<reference evidence="2" key="1">
    <citation type="submission" date="2016-10" db="EMBL/GenBank/DDBJ databases">
        <authorList>
            <person name="Varghese N."/>
            <person name="Submissions S."/>
        </authorList>
    </citation>
    <scope>NUCLEOTIDE SEQUENCE [LARGE SCALE GENOMIC DNA]</scope>
    <source>
        <strain evidence="2">DSM 22361</strain>
    </source>
</reference>
<gene>
    <name evidence="1" type="ORF">SAMN05421877_102190</name>
</gene>
<dbReference type="AlphaFoldDB" id="A0A1H5U681"/>
<proteinExistence type="predicted"/>